<dbReference type="AlphaFoldDB" id="A0A4C1XQ76"/>
<gene>
    <name evidence="4" type="primary">NLGN1</name>
    <name evidence="4" type="ORF">EVAR_14923_1</name>
</gene>
<organism evidence="4 5">
    <name type="scientific">Eumeta variegata</name>
    <name type="common">Bagworm moth</name>
    <name type="synonym">Eumeta japonica</name>
    <dbReference type="NCBI Taxonomy" id="151549"/>
    <lineage>
        <taxon>Eukaryota</taxon>
        <taxon>Metazoa</taxon>
        <taxon>Ecdysozoa</taxon>
        <taxon>Arthropoda</taxon>
        <taxon>Hexapoda</taxon>
        <taxon>Insecta</taxon>
        <taxon>Pterygota</taxon>
        <taxon>Neoptera</taxon>
        <taxon>Endopterygota</taxon>
        <taxon>Lepidoptera</taxon>
        <taxon>Glossata</taxon>
        <taxon>Ditrysia</taxon>
        <taxon>Tineoidea</taxon>
        <taxon>Psychidae</taxon>
        <taxon>Oiketicinae</taxon>
        <taxon>Eumeta</taxon>
    </lineage>
</organism>
<accession>A0A4C1XQ76</accession>
<dbReference type="PANTHER" id="PTHR43903">
    <property type="entry name" value="NEUROLIGIN"/>
    <property type="match status" value="1"/>
</dbReference>
<feature type="domain" description="Carboxylesterase type B" evidence="3">
    <location>
        <begin position="13"/>
        <end position="58"/>
    </location>
</feature>
<protein>
    <submittedName>
        <fullName evidence="4">Neuroligin-1</fullName>
    </submittedName>
</protein>
<evidence type="ECO:0000313" key="4">
    <source>
        <dbReference type="EMBL" id="GBP64355.1"/>
    </source>
</evidence>
<name>A0A4C1XQ76_EUMVA</name>
<reference evidence="4 5" key="1">
    <citation type="journal article" date="2019" name="Commun. Biol.">
        <title>The bagworm genome reveals a unique fibroin gene that provides high tensile strength.</title>
        <authorList>
            <person name="Kono N."/>
            <person name="Nakamura H."/>
            <person name="Ohtoshi R."/>
            <person name="Tomita M."/>
            <person name="Numata K."/>
            <person name="Arakawa K."/>
        </authorList>
    </citation>
    <scope>NUCLEOTIDE SEQUENCE [LARGE SCALE GENOMIC DNA]</scope>
</reference>
<keyword evidence="2" id="KW-0325">Glycoprotein</keyword>
<evidence type="ECO:0000256" key="1">
    <source>
        <dbReference type="ARBA" id="ARBA00005964"/>
    </source>
</evidence>
<sequence length="197" mass="22226">MSVLSAGARDAIARYPVLVFVHGESYEWSSGNPYDGAVLASHAGLVVVTINYRLGVLGEWNIFIRPEEEFPHSIEVFWCNYRFSTTFFKFIHKHRPPTTKLTKPVIVLFDGASSPKVEYDILQGDATNLDGNLELRVRGVSGDYFSACSDFRDGVLVLERTKEYTSLEKAGDYCGSWVIAKSRPQMRRQRVVRLLGI</sequence>
<dbReference type="InterPro" id="IPR051093">
    <property type="entry name" value="Neuroligin/BSAL"/>
</dbReference>
<dbReference type="Gene3D" id="3.40.50.1820">
    <property type="entry name" value="alpha/beta hydrolase"/>
    <property type="match status" value="1"/>
</dbReference>
<dbReference type="SUPFAM" id="SSF53474">
    <property type="entry name" value="alpha/beta-Hydrolases"/>
    <property type="match status" value="1"/>
</dbReference>
<dbReference type="InterPro" id="IPR002018">
    <property type="entry name" value="CarbesteraseB"/>
</dbReference>
<comment type="caution">
    <text evidence="4">The sequence shown here is derived from an EMBL/GenBank/DDBJ whole genome shotgun (WGS) entry which is preliminary data.</text>
</comment>
<evidence type="ECO:0000259" key="3">
    <source>
        <dbReference type="Pfam" id="PF00135"/>
    </source>
</evidence>
<evidence type="ECO:0000313" key="5">
    <source>
        <dbReference type="Proteomes" id="UP000299102"/>
    </source>
</evidence>
<dbReference type="OrthoDB" id="3200163at2759"/>
<evidence type="ECO:0000256" key="2">
    <source>
        <dbReference type="ARBA" id="ARBA00023180"/>
    </source>
</evidence>
<dbReference type="STRING" id="151549.A0A4C1XQ76"/>
<keyword evidence="5" id="KW-1185">Reference proteome</keyword>
<dbReference type="Pfam" id="PF00135">
    <property type="entry name" value="COesterase"/>
    <property type="match status" value="1"/>
</dbReference>
<comment type="similarity">
    <text evidence="1">Belongs to the type-B carboxylesterase/lipase family.</text>
</comment>
<dbReference type="InterPro" id="IPR029058">
    <property type="entry name" value="AB_hydrolase_fold"/>
</dbReference>
<dbReference type="Proteomes" id="UP000299102">
    <property type="component" value="Unassembled WGS sequence"/>
</dbReference>
<proteinExistence type="inferred from homology"/>
<dbReference type="EMBL" id="BGZK01000895">
    <property type="protein sequence ID" value="GBP64355.1"/>
    <property type="molecule type" value="Genomic_DNA"/>
</dbReference>